<dbReference type="GeneID" id="56269186"/>
<gene>
    <name evidence="1" type="ORF">AV942_20405</name>
</gene>
<sequence>MNTQLQEQQSQLFKEFGVFFAFGDKQFKEQRQEGVDYCTVLSAGDCVPVQHASEFAKRLSALHKEARDKALREKGIDRIIEEELVNQETFYTGDIAPVVEALAYYEVTEKQVTQVYRSVFHKYDNW</sequence>
<keyword evidence="1" id="KW-0614">Plasmid</keyword>
<organism evidence="1 2">
    <name type="scientific">Alteromonas mediterranea</name>
    <dbReference type="NCBI Taxonomy" id="314275"/>
    <lineage>
        <taxon>Bacteria</taxon>
        <taxon>Pseudomonadati</taxon>
        <taxon>Pseudomonadota</taxon>
        <taxon>Gammaproteobacteria</taxon>
        <taxon>Alteromonadales</taxon>
        <taxon>Alteromonadaceae</taxon>
        <taxon>Alteromonas/Salinimonas group</taxon>
        <taxon>Alteromonas</taxon>
    </lineage>
</organism>
<dbReference type="Proteomes" id="UP000061468">
    <property type="component" value="Plasmid pAMEDUM8_300"/>
</dbReference>
<dbReference type="InterPro" id="IPR056076">
    <property type="entry name" value="DUF7659"/>
</dbReference>
<geneLocation type="plasmid" evidence="1 2">
    <name>pAMEDUM8_300</name>
</geneLocation>
<dbReference type="EMBL" id="CP013929">
    <property type="protein sequence ID" value="AMJ80748.1"/>
    <property type="molecule type" value="Genomic_DNA"/>
</dbReference>
<dbReference type="RefSeq" id="WP_015068565.1">
    <property type="nucleotide sequence ID" value="NZ_CAKMLI010000020.1"/>
</dbReference>
<proteinExistence type="predicted"/>
<reference evidence="1 2" key="1">
    <citation type="submission" date="2015-12" db="EMBL/GenBank/DDBJ databases">
        <title>Intraspecies pangenome expansion in the marine bacterium Alteromonas.</title>
        <authorList>
            <person name="Lopez-Perez M."/>
            <person name="Rodriguez-Valera F."/>
        </authorList>
    </citation>
    <scope>NUCLEOTIDE SEQUENCE [LARGE SCALE GENOMIC DNA]</scope>
    <source>
        <strain evidence="1 2">UM8</strain>
        <plasmid evidence="1 2">pAMEDUM8_300</plasmid>
    </source>
</reference>
<dbReference type="Pfam" id="PF24692">
    <property type="entry name" value="DUF7659"/>
    <property type="match status" value="1"/>
</dbReference>
<name>A0AAC8XP12_9ALTE</name>
<dbReference type="AlphaFoldDB" id="A0AAC8XP12"/>
<evidence type="ECO:0000313" key="1">
    <source>
        <dbReference type="EMBL" id="AMJ80748.1"/>
    </source>
</evidence>
<protein>
    <submittedName>
        <fullName evidence="1">Uncharacterized protein</fullName>
    </submittedName>
</protein>
<evidence type="ECO:0000313" key="2">
    <source>
        <dbReference type="Proteomes" id="UP000061468"/>
    </source>
</evidence>
<accession>A0AAC8XP12</accession>